<dbReference type="InterPro" id="IPR036013">
    <property type="entry name" value="Band_7/SPFH_dom_sf"/>
</dbReference>
<sequence>MEFLNNLGPVLAIAGIAIVIIFAILLLIGKFYRKVEQGQALIINKMKNEPDVTTTGGVVLPVIHKMEVMDISTNRMVLERRENSGLICKDNIRADIAITFYIRVNENKEDILRVAKQVGCARASAPETLQALFEAKFSEALKTVGKRMNFEELFTHRNEFRDSIKEVIGQDLSGYTLEDVAIDYLEQTSIDKLDPNNILDAEGIRRITEKTARQNVETNQLKCDEKAQIDNQNQAAFEKAAEVERQREDASARQRREIESVRAREAAEAERVKHEERLKAEEARLKADEAIAIAEHNKQREIDVAEQNRLRLLAIEEEKVARSREIEIIERERETEILRIQKAKALEVEQKEIADVQRERVAVEKTVAEEQERIKDVQCIAEAEREKQAKIILAQAEAEEALVKDIEAAKAKEQAAEFKAREMEKMAAAELRIANQTAESKKILAEAAQVEAAAPGLAEADIIKAKATASALQGETDAKVLQQKLEAEAQGKRDIGRAEAEVQAAMAEATKKQSEAEAQGKREIGMAEAEIQSAMAEAIEKQGEAEAINLERKMSAEAKGLTEKLEALNKMDKEAREYEAFTLQLNQQKELTLANIEANKHVSASQAEVLGKALSGADINFMGGDGQFFNQFMNAITVGKSIDGLVGESKTVQTVFKDHLNGERNLMDDLKGVLAGANASSETLKNINMSKFFQQLSNSSDADKQQLLKLLGGSLNGSKQSEPLE</sequence>
<evidence type="ECO:0000256" key="1">
    <source>
        <dbReference type="ARBA" id="ARBA00004308"/>
    </source>
</evidence>
<keyword evidence="3" id="KW-0812">Transmembrane</keyword>
<dbReference type="RefSeq" id="WP_099641781.1">
    <property type="nucleotide sequence ID" value="NZ_JAQPZX010000020.1"/>
</dbReference>
<evidence type="ECO:0000256" key="3">
    <source>
        <dbReference type="SAM" id="Phobius"/>
    </source>
</evidence>
<dbReference type="GO" id="GO:0005886">
    <property type="term" value="C:plasma membrane"/>
    <property type="evidence" value="ECO:0007669"/>
    <property type="project" value="UniProtKB-SubCell"/>
</dbReference>
<comment type="caution">
    <text evidence="4">The sequence shown here is derived from an EMBL/GenBank/DDBJ whole genome shotgun (WGS) entry which is preliminary data.</text>
</comment>
<organism evidence="4 5">
    <name type="scientific">Pseudoalteromonas piscicida</name>
    <dbReference type="NCBI Taxonomy" id="43662"/>
    <lineage>
        <taxon>Bacteria</taxon>
        <taxon>Pseudomonadati</taxon>
        <taxon>Pseudomonadota</taxon>
        <taxon>Gammaproteobacteria</taxon>
        <taxon>Alteromonadales</taxon>
        <taxon>Pseudoalteromonadaceae</taxon>
        <taxon>Pseudoalteromonas</taxon>
    </lineage>
</organism>
<keyword evidence="5" id="KW-1185">Reference proteome</keyword>
<gene>
    <name evidence="4" type="ORF">CEX98_09185</name>
</gene>
<comment type="subcellular location">
    <subcellularLocation>
        <location evidence="1">Endomembrane system</location>
    </subcellularLocation>
</comment>
<evidence type="ECO:0008006" key="6">
    <source>
        <dbReference type="Google" id="ProtNLM"/>
    </source>
</evidence>
<protein>
    <recommendedName>
        <fullName evidence="6">Band 7 domain-containing protein</fullName>
    </recommendedName>
</protein>
<keyword evidence="3" id="KW-1133">Transmembrane helix</keyword>
<name>A0A2A5JRN2_PSEO7</name>
<evidence type="ECO:0000256" key="2">
    <source>
        <dbReference type="SAM" id="Coils"/>
    </source>
</evidence>
<keyword evidence="3" id="KW-0472">Membrane</keyword>
<dbReference type="OrthoDB" id="9815577at2"/>
<dbReference type="AlphaFoldDB" id="A0A2A5JRN2"/>
<dbReference type="EMBL" id="NKHF01000041">
    <property type="protein sequence ID" value="PCK31989.1"/>
    <property type="molecule type" value="Genomic_DNA"/>
</dbReference>
<keyword evidence="2" id="KW-0175">Coiled coil</keyword>
<dbReference type="Proteomes" id="UP000228621">
    <property type="component" value="Unassembled WGS sequence"/>
</dbReference>
<proteinExistence type="predicted"/>
<dbReference type="SUPFAM" id="SSF117892">
    <property type="entry name" value="Band 7/SPFH domain"/>
    <property type="match status" value="1"/>
</dbReference>
<evidence type="ECO:0000313" key="4">
    <source>
        <dbReference type="EMBL" id="PCK31989.1"/>
    </source>
</evidence>
<reference evidence="5" key="1">
    <citation type="journal article" date="2019" name="Genome Announc.">
        <title>Draft Genome Sequence of Pseudoalteromonas piscicida Strain 36Y ROTHPW, an Hypersaline Seawater Isolate from the South Coast of Sonora, Mexico.</title>
        <authorList>
            <person name="Sanchez-Diaz R."/>
            <person name="Molina-Garza Z.J."/>
            <person name="Cruz-Suarez L.E."/>
            <person name="Selvin J."/>
            <person name="Kiran G.S."/>
            <person name="Ibarra-Gamez J.C."/>
            <person name="Gomez-Gil B."/>
            <person name="Galaviz-Silva L."/>
        </authorList>
    </citation>
    <scope>NUCLEOTIDE SEQUENCE [LARGE SCALE GENOMIC DNA]</scope>
    <source>
        <strain evidence="5">36Y_RITHPW</strain>
    </source>
</reference>
<feature type="coiled-coil region" evidence="2">
    <location>
        <begin position="226"/>
        <end position="286"/>
    </location>
</feature>
<feature type="coiled-coil region" evidence="2">
    <location>
        <begin position="346"/>
        <end position="439"/>
    </location>
</feature>
<accession>A0A2A5JRN2</accession>
<dbReference type="InterPro" id="IPR027705">
    <property type="entry name" value="Flotillin_fam"/>
</dbReference>
<dbReference type="Gene3D" id="3.30.479.30">
    <property type="entry name" value="Band 7 domain"/>
    <property type="match status" value="1"/>
</dbReference>
<dbReference type="PANTHER" id="PTHR13806">
    <property type="entry name" value="FLOTILLIN-RELATED"/>
    <property type="match status" value="1"/>
</dbReference>
<evidence type="ECO:0000313" key="5">
    <source>
        <dbReference type="Proteomes" id="UP000228621"/>
    </source>
</evidence>
<feature type="transmembrane region" description="Helical" evidence="3">
    <location>
        <begin position="6"/>
        <end position="28"/>
    </location>
</feature>
<dbReference type="PANTHER" id="PTHR13806:SF31">
    <property type="entry name" value="FLOTILLIN-LIKE PROTEIN 1-RELATED"/>
    <property type="match status" value="1"/>
</dbReference>